<dbReference type="AlphaFoldDB" id="A0A2T3BBF0"/>
<reference evidence="11 12" key="1">
    <citation type="journal article" date="2018" name="New Phytol.">
        <title>Comparative genomics and transcriptomics depict ericoid mycorrhizal fungi as versatile saprotrophs and plant mutualists.</title>
        <authorList>
            <person name="Martino E."/>
            <person name="Morin E."/>
            <person name="Grelet G.A."/>
            <person name="Kuo A."/>
            <person name="Kohler A."/>
            <person name="Daghino S."/>
            <person name="Barry K.W."/>
            <person name="Cichocki N."/>
            <person name="Clum A."/>
            <person name="Dockter R.B."/>
            <person name="Hainaut M."/>
            <person name="Kuo R.C."/>
            <person name="LaButti K."/>
            <person name="Lindahl B.D."/>
            <person name="Lindquist E.A."/>
            <person name="Lipzen A."/>
            <person name="Khouja H.R."/>
            <person name="Magnuson J."/>
            <person name="Murat C."/>
            <person name="Ohm R.A."/>
            <person name="Singer S.W."/>
            <person name="Spatafora J.W."/>
            <person name="Wang M."/>
            <person name="Veneault-Fourrey C."/>
            <person name="Henrissat B."/>
            <person name="Grigoriev I.V."/>
            <person name="Martin F.M."/>
            <person name="Perotto S."/>
        </authorList>
    </citation>
    <scope>NUCLEOTIDE SEQUENCE [LARGE SCALE GENOMIC DNA]</scope>
    <source>
        <strain evidence="11 12">ATCC 22711</strain>
    </source>
</reference>
<comment type="function">
    <text evidence="9">S-adenosyl-L-methionine-dependent methyltransferase that specifically methylates the N(1) position of adenine in helix 25.1 in 25S rRNA. Required both for ribosomal 40S and 60S subunits biogenesis. Required for efficient pre-rRNA cleavage at site A2.</text>
</comment>
<evidence type="ECO:0000256" key="8">
    <source>
        <dbReference type="ARBA" id="ARBA00076672"/>
    </source>
</evidence>
<feature type="region of interest" description="Disordered" evidence="10">
    <location>
        <begin position="470"/>
        <end position="490"/>
    </location>
</feature>
<evidence type="ECO:0000256" key="4">
    <source>
        <dbReference type="ARBA" id="ARBA00022603"/>
    </source>
</evidence>
<dbReference type="RefSeq" id="XP_024724240.1">
    <property type="nucleotide sequence ID" value="XM_024866330.1"/>
</dbReference>
<dbReference type="GO" id="GO:0042273">
    <property type="term" value="P:ribosomal large subunit biogenesis"/>
    <property type="evidence" value="ECO:0007669"/>
    <property type="project" value="TreeGrafter"/>
</dbReference>
<proteinExistence type="inferred from homology"/>
<dbReference type="STRING" id="857342.A0A2T3BBF0"/>
<dbReference type="GO" id="GO:0016433">
    <property type="term" value="F:rRNA (adenine) methyltransferase activity"/>
    <property type="evidence" value="ECO:0007669"/>
    <property type="project" value="TreeGrafter"/>
</dbReference>
<feature type="compositionally biased region" description="Polar residues" evidence="10">
    <location>
        <begin position="8"/>
        <end position="31"/>
    </location>
</feature>
<feature type="region of interest" description="Disordered" evidence="10">
    <location>
        <begin position="387"/>
        <end position="411"/>
    </location>
</feature>
<keyword evidence="3 9" id="KW-0698">rRNA processing</keyword>
<keyword evidence="4 9" id="KW-0489">Methyltransferase</keyword>
<dbReference type="PANTHER" id="PTHR12787:SF0">
    <property type="entry name" value="RIBOSOMAL RNA-PROCESSING PROTEIN 8"/>
    <property type="match status" value="1"/>
</dbReference>
<dbReference type="Gene3D" id="1.10.10.2150">
    <property type="entry name" value="Ribosomal RNA-processing protein 8, N-terminal domain"/>
    <property type="match status" value="1"/>
</dbReference>
<dbReference type="SUPFAM" id="SSF53335">
    <property type="entry name" value="S-adenosyl-L-methionine-dependent methyltransferases"/>
    <property type="match status" value="1"/>
</dbReference>
<dbReference type="GO" id="GO:0005730">
    <property type="term" value="C:nucleolus"/>
    <property type="evidence" value="ECO:0007669"/>
    <property type="project" value="UniProtKB-SubCell"/>
</dbReference>
<evidence type="ECO:0000256" key="5">
    <source>
        <dbReference type="ARBA" id="ARBA00022679"/>
    </source>
</evidence>
<dbReference type="InterPro" id="IPR042036">
    <property type="entry name" value="RRP8_N"/>
</dbReference>
<dbReference type="InParanoid" id="A0A2T3BBF0"/>
<feature type="compositionally biased region" description="Basic and acidic residues" evidence="10">
    <location>
        <begin position="388"/>
        <end position="409"/>
    </location>
</feature>
<feature type="compositionally biased region" description="Basic residues" evidence="10">
    <location>
        <begin position="128"/>
        <end position="142"/>
    </location>
</feature>
<evidence type="ECO:0000256" key="10">
    <source>
        <dbReference type="SAM" id="MobiDB-lite"/>
    </source>
</evidence>
<feature type="compositionally biased region" description="Basic residues" evidence="10">
    <location>
        <begin position="43"/>
        <end position="52"/>
    </location>
</feature>
<dbReference type="FunFam" id="1.10.10.2150:FF:000001">
    <property type="entry name" value="Ribosomal RNA-processing protein 8"/>
    <property type="match status" value="1"/>
</dbReference>
<organism evidence="11 12">
    <name type="scientific">Amorphotheca resinae ATCC 22711</name>
    <dbReference type="NCBI Taxonomy" id="857342"/>
    <lineage>
        <taxon>Eukaryota</taxon>
        <taxon>Fungi</taxon>
        <taxon>Dikarya</taxon>
        <taxon>Ascomycota</taxon>
        <taxon>Pezizomycotina</taxon>
        <taxon>Leotiomycetes</taxon>
        <taxon>Helotiales</taxon>
        <taxon>Amorphothecaceae</taxon>
        <taxon>Amorphotheca</taxon>
    </lineage>
</organism>
<comment type="subcellular location">
    <subcellularLocation>
        <location evidence="1 9">Nucleus</location>
        <location evidence="1 9">Nucleolus</location>
    </subcellularLocation>
</comment>
<keyword evidence="5 9" id="KW-0808">Transferase</keyword>
<comment type="similarity">
    <text evidence="2 9">Belongs to the methyltransferase superfamily. RRP8 family.</text>
</comment>
<dbReference type="OrthoDB" id="10258825at2759"/>
<dbReference type="Gene3D" id="3.40.50.150">
    <property type="entry name" value="Vaccinia Virus protein VP39"/>
    <property type="match status" value="1"/>
</dbReference>
<keyword evidence="7 9" id="KW-0539">Nucleus</keyword>
<evidence type="ECO:0000256" key="9">
    <source>
        <dbReference type="RuleBase" id="RU365074"/>
    </source>
</evidence>
<dbReference type="InterPro" id="IPR029063">
    <property type="entry name" value="SAM-dependent_MTases_sf"/>
</dbReference>
<dbReference type="Pfam" id="PF05148">
    <property type="entry name" value="Methyltransf_8"/>
    <property type="match status" value="1"/>
</dbReference>
<feature type="compositionally biased region" description="Pro residues" evidence="10">
    <location>
        <begin position="165"/>
        <end position="179"/>
    </location>
</feature>
<keyword evidence="12" id="KW-1185">Reference proteome</keyword>
<evidence type="ECO:0000256" key="6">
    <source>
        <dbReference type="ARBA" id="ARBA00022691"/>
    </source>
</evidence>
<keyword evidence="6 9" id="KW-0949">S-adenosyl-L-methionine</keyword>
<dbReference type="FunCoup" id="A0A2T3BBF0">
    <property type="interactions" value="273"/>
</dbReference>
<evidence type="ECO:0000256" key="2">
    <source>
        <dbReference type="ARBA" id="ARBA00006301"/>
    </source>
</evidence>
<feature type="region of interest" description="Disordered" evidence="10">
    <location>
        <begin position="1"/>
        <end position="183"/>
    </location>
</feature>
<evidence type="ECO:0000256" key="7">
    <source>
        <dbReference type="ARBA" id="ARBA00023242"/>
    </source>
</evidence>
<dbReference type="InterPro" id="IPR007823">
    <property type="entry name" value="RRP8"/>
</dbReference>
<dbReference type="GeneID" id="36574411"/>
<accession>A0A2T3BBF0</accession>
<sequence>MFAVPGWSVSSSNLKTQTAQPVKATTNSTAPPKNEGTEEAARPSKKRKRSGSKSKAVDVNPANLADLWETVIEGKPKETKDSKSAQEKSKSKSKEHGEKQLATPEEDGASGDADTAQGAEGEAEPKKVFKKAKTLKEKKREKKAALKQLKDSSTDGSSTNTKTTNPPPDNDAKPPPLPTPTAKLTPLQASMRQKLISARFRHLNQTLYTTPSAHSLELFQQNPEMFQEYHEGFRRQVEVWPENPVDGYIQQIRTRGKQRGPNRGAGAPDGKDSAVSPLPRTEGTCRIADLGCGDAALAQGLQKDSKALKLRIHSFDLQNPSPLVTRADIANLPLEDASIDVAIFCLALMGTNWIDFIEEAFRVLRWKGELWVAEIKSRFGRVGGGKQKRVEHSVGNRTKNDKKALKKQEEEFDEKDLEVEVDGQEDSKQETDVSAFVEVLRKRGFVLQGDPDLRNKMFVKMRFVKGLTPTKGKGVPAPKSTADTGTETWKKKPKGKFIDEEVPVADEASVLKPCVYKLR</sequence>
<feature type="compositionally biased region" description="Basic and acidic residues" evidence="10">
    <location>
        <begin position="72"/>
        <end position="99"/>
    </location>
</feature>
<dbReference type="PANTHER" id="PTHR12787">
    <property type="entry name" value="RIBOSOMAL RNA-PROCESSING PROTEIN 8"/>
    <property type="match status" value="1"/>
</dbReference>
<evidence type="ECO:0000256" key="1">
    <source>
        <dbReference type="ARBA" id="ARBA00004604"/>
    </source>
</evidence>
<dbReference type="CDD" id="cd02440">
    <property type="entry name" value="AdoMet_MTases"/>
    <property type="match status" value="1"/>
</dbReference>
<evidence type="ECO:0000256" key="3">
    <source>
        <dbReference type="ARBA" id="ARBA00022552"/>
    </source>
</evidence>
<dbReference type="Proteomes" id="UP000241818">
    <property type="component" value="Unassembled WGS sequence"/>
</dbReference>
<gene>
    <name evidence="11" type="ORF">M430DRAFT_33273</name>
</gene>
<dbReference type="EC" id="2.1.1.-" evidence="9"/>
<evidence type="ECO:0000313" key="11">
    <source>
        <dbReference type="EMBL" id="PSS25641.1"/>
    </source>
</evidence>
<name>A0A2T3BBF0_AMORE</name>
<feature type="region of interest" description="Disordered" evidence="10">
    <location>
        <begin position="253"/>
        <end position="277"/>
    </location>
</feature>
<evidence type="ECO:0000313" key="12">
    <source>
        <dbReference type="Proteomes" id="UP000241818"/>
    </source>
</evidence>
<dbReference type="EMBL" id="KZ679007">
    <property type="protein sequence ID" value="PSS25641.1"/>
    <property type="molecule type" value="Genomic_DNA"/>
</dbReference>
<protein>
    <recommendedName>
        <fullName evidence="8 9">Ribosomal RNA-processing protein 8</fullName>
        <ecNumber evidence="9">2.1.1.-</ecNumber>
    </recommendedName>
</protein>